<feature type="region of interest" description="Disordered" evidence="2">
    <location>
        <begin position="709"/>
        <end position="731"/>
    </location>
</feature>
<feature type="region of interest" description="Disordered" evidence="2">
    <location>
        <begin position="424"/>
        <end position="443"/>
    </location>
</feature>
<dbReference type="Gramene" id="CMH185CT">
    <property type="protein sequence ID" value="CMH185CT"/>
    <property type="gene ID" value="CMH185C"/>
</dbReference>
<dbReference type="KEGG" id="cme:CYME_CMH185C"/>
<feature type="coiled-coil region" evidence="1">
    <location>
        <begin position="381"/>
        <end position="415"/>
    </location>
</feature>
<organism evidence="3 4">
    <name type="scientific">Cyanidioschyzon merolae (strain NIES-3377 / 10D)</name>
    <name type="common">Unicellular red alga</name>
    <dbReference type="NCBI Taxonomy" id="280699"/>
    <lineage>
        <taxon>Eukaryota</taxon>
        <taxon>Rhodophyta</taxon>
        <taxon>Bangiophyceae</taxon>
        <taxon>Cyanidiales</taxon>
        <taxon>Cyanidiaceae</taxon>
        <taxon>Cyanidioschyzon</taxon>
    </lineage>
</organism>
<evidence type="ECO:0008006" key="5">
    <source>
        <dbReference type="Google" id="ProtNLM"/>
    </source>
</evidence>
<name>M1V508_CYAM1</name>
<dbReference type="Proteomes" id="UP000007014">
    <property type="component" value="Chromosome 8"/>
</dbReference>
<feature type="compositionally biased region" description="Low complexity" evidence="2">
    <location>
        <begin position="318"/>
        <end position="329"/>
    </location>
</feature>
<reference evidence="3 4" key="2">
    <citation type="journal article" date="2007" name="BMC Biol.">
        <title>A 100%-complete sequence reveals unusually simple genomic features in the hot-spring red alga Cyanidioschyzon merolae.</title>
        <authorList>
            <person name="Nozaki H."/>
            <person name="Takano H."/>
            <person name="Misumi O."/>
            <person name="Terasawa K."/>
            <person name="Matsuzaki M."/>
            <person name="Maruyama S."/>
            <person name="Nishida K."/>
            <person name="Yagisawa F."/>
            <person name="Yoshida Y."/>
            <person name="Fujiwara T."/>
            <person name="Takio S."/>
            <person name="Tamura K."/>
            <person name="Chung S.J."/>
            <person name="Nakamura S."/>
            <person name="Kuroiwa H."/>
            <person name="Tanaka K."/>
            <person name="Sato N."/>
            <person name="Kuroiwa T."/>
        </authorList>
    </citation>
    <scope>NUCLEOTIDE SEQUENCE [LARGE SCALE GENOMIC DNA]</scope>
    <source>
        <strain evidence="3 4">10D</strain>
    </source>
</reference>
<protein>
    <recommendedName>
        <fullName evidence="5">C2 NT-type domain-containing protein</fullName>
    </recommendedName>
</protein>
<dbReference type="RefSeq" id="XP_005536131.1">
    <property type="nucleotide sequence ID" value="XM_005536074.1"/>
</dbReference>
<feature type="region of interest" description="Disordered" evidence="2">
    <location>
        <begin position="221"/>
        <end position="267"/>
    </location>
</feature>
<evidence type="ECO:0000313" key="4">
    <source>
        <dbReference type="Proteomes" id="UP000007014"/>
    </source>
</evidence>
<dbReference type="EMBL" id="AP006490">
    <property type="protein sequence ID" value="BAM79845.1"/>
    <property type="molecule type" value="Genomic_DNA"/>
</dbReference>
<dbReference type="AlphaFoldDB" id="M1V508"/>
<evidence type="ECO:0000256" key="2">
    <source>
        <dbReference type="SAM" id="MobiDB-lite"/>
    </source>
</evidence>
<reference evidence="3 4" key="1">
    <citation type="journal article" date="2004" name="Nature">
        <title>Genome sequence of the ultrasmall unicellular red alga Cyanidioschyzon merolae 10D.</title>
        <authorList>
            <person name="Matsuzaki M."/>
            <person name="Misumi O."/>
            <person name="Shin-i T."/>
            <person name="Maruyama S."/>
            <person name="Takahara M."/>
            <person name="Miyagishima S."/>
            <person name="Mori T."/>
            <person name="Nishida K."/>
            <person name="Yagisawa F."/>
            <person name="Nishida K."/>
            <person name="Yoshida Y."/>
            <person name="Nishimura Y."/>
            <person name="Nakao S."/>
            <person name="Kobayashi T."/>
            <person name="Momoyama Y."/>
            <person name="Higashiyama T."/>
            <person name="Minoda A."/>
            <person name="Sano M."/>
            <person name="Nomoto H."/>
            <person name="Oishi K."/>
            <person name="Hayashi H."/>
            <person name="Ohta F."/>
            <person name="Nishizaka S."/>
            <person name="Haga S."/>
            <person name="Miura S."/>
            <person name="Morishita T."/>
            <person name="Kabeya Y."/>
            <person name="Terasawa K."/>
            <person name="Suzuki Y."/>
            <person name="Ishii Y."/>
            <person name="Asakawa S."/>
            <person name="Takano H."/>
            <person name="Ohta N."/>
            <person name="Kuroiwa H."/>
            <person name="Tanaka K."/>
            <person name="Shimizu N."/>
            <person name="Sugano S."/>
            <person name="Sato N."/>
            <person name="Nozaki H."/>
            <person name="Ogasawara N."/>
            <person name="Kohara Y."/>
            <person name="Kuroiwa T."/>
        </authorList>
    </citation>
    <scope>NUCLEOTIDE SEQUENCE [LARGE SCALE GENOMIC DNA]</scope>
    <source>
        <strain evidence="3 4">10D</strain>
    </source>
</reference>
<feature type="compositionally biased region" description="Basic and acidic residues" evidence="2">
    <location>
        <begin position="426"/>
        <end position="438"/>
    </location>
</feature>
<proteinExistence type="predicted"/>
<dbReference type="OrthoDB" id="10583870at2759"/>
<evidence type="ECO:0000256" key="1">
    <source>
        <dbReference type="SAM" id="Coils"/>
    </source>
</evidence>
<feature type="coiled-coil region" evidence="1">
    <location>
        <begin position="567"/>
        <end position="608"/>
    </location>
</feature>
<dbReference type="GeneID" id="16993510"/>
<sequence length="753" mass="82302">MFRSPSESLRRVLRSPAKAVARLGRKGSKHIVYFRIHRLVQEEEAYKSALAGVVDQTDGRDPDQTRASALKARSLRVCIQFLDDRAGSVLQTSSTTNGVWEETLESNVTLYPLANEKRFEPLVAQVKLYDVQRDQPIGVGEVDVAQFAPACVNRNTGDGAEAPAAHRFHRRTGSTDFGECLLELRSSTSESRNTPKSNRIRAVLLISISIDQPHTFTDVSASIGSRDSASQASSTESSASVPDLMSANRNSMPEPFKGNRPRATHGTRTVAAGGYQGAPLTSSTAQASLTALRASTMARERIHSAQNEGGSEDFAKKTSAGGQASTAASPHAQSLHPAASMPSSVTSLLQDRDRGPNSGTAERIPQPDEASLWKRERDRFAKQLLLQAETFQEEIRELSATNSALRVQLAALCREREAQQLFSVPAERRQSARTHPGDHGLPLATTGLALARSTAKEDIGAELDPVPVDWDRERLAREWQIARAGLRAAVAQARLEVEAALRDAASRSIASLRYFTHWHRQREDEALAPHHDLAAMMTSRDASKETSAELDPSSTAGRSAPEETALVRELEQQLIATKLAHAESEDKLEELRRALREMQGRLLREQQRTVQLAQELSQLHGQQVVTATPAATAAVADALHHRTTGSTQSNAAELVSGASESRLWRRFSALDETRTIDTTAAREQHAHREGANEATDAAARRRAFSVSNDASLASGAGDVSATQRRSVEHARSRRFFWNRRHRANSHTEPSSYG</sequence>
<gene>
    <name evidence="3" type="ORF">CYME_CMH185C</name>
</gene>
<dbReference type="HOGENOM" id="CLU_369793_0_0_1"/>
<keyword evidence="1" id="KW-0175">Coiled coil</keyword>
<keyword evidence="4" id="KW-1185">Reference proteome</keyword>
<accession>M1V508</accession>
<feature type="region of interest" description="Disordered" evidence="2">
    <location>
        <begin position="539"/>
        <end position="562"/>
    </location>
</feature>
<feature type="compositionally biased region" description="Low complexity" evidence="2">
    <location>
        <begin position="222"/>
        <end position="240"/>
    </location>
</feature>
<evidence type="ECO:0000313" key="3">
    <source>
        <dbReference type="EMBL" id="BAM79845.1"/>
    </source>
</evidence>
<feature type="region of interest" description="Disordered" evidence="2">
    <location>
        <begin position="302"/>
        <end position="372"/>
    </location>
</feature>